<dbReference type="GO" id="GO:0005829">
    <property type="term" value="C:cytosol"/>
    <property type="evidence" value="ECO:0007669"/>
    <property type="project" value="TreeGrafter"/>
</dbReference>
<comment type="caution">
    <text evidence="3">The sequence shown here is derived from an EMBL/GenBank/DDBJ whole genome shotgun (WGS) entry which is preliminary data.</text>
</comment>
<gene>
    <name evidence="3" type="ORF">FEM48_Zijuj11G0079500</name>
</gene>
<dbReference type="InterPro" id="IPR001005">
    <property type="entry name" value="SANT/Myb"/>
</dbReference>
<dbReference type="EMBL" id="JAEACU010000011">
    <property type="protein sequence ID" value="KAH7514347.1"/>
    <property type="molecule type" value="Genomic_DNA"/>
</dbReference>
<evidence type="ECO:0000313" key="3">
    <source>
        <dbReference type="EMBL" id="KAH7514347.1"/>
    </source>
</evidence>
<dbReference type="Pfam" id="PF23082">
    <property type="entry name" value="Myb_DNA-binding_2"/>
    <property type="match status" value="1"/>
</dbReference>
<evidence type="ECO:0000256" key="1">
    <source>
        <dbReference type="SAM" id="MobiDB-lite"/>
    </source>
</evidence>
<dbReference type="Gene3D" id="1.10.10.60">
    <property type="entry name" value="Homeodomain-like"/>
    <property type="match status" value="1"/>
</dbReference>
<dbReference type="InterPro" id="IPR044634">
    <property type="entry name" value="Zuotin/DnaJC2"/>
</dbReference>
<reference evidence="3" key="1">
    <citation type="journal article" date="2021" name="Front. Plant Sci.">
        <title>Chromosome-Scale Genome Assembly for Chinese Sour Jujube and Insights Into Its Genome Evolution and Domestication Signature.</title>
        <authorList>
            <person name="Shen L.-Y."/>
            <person name="Luo H."/>
            <person name="Wang X.-L."/>
            <person name="Wang X.-M."/>
            <person name="Qiu X.-J."/>
            <person name="Liu H."/>
            <person name="Zhou S.-S."/>
            <person name="Jia K.-H."/>
            <person name="Nie S."/>
            <person name="Bao Y.-T."/>
            <person name="Zhang R.-G."/>
            <person name="Yun Q.-Z."/>
            <person name="Chai Y.-H."/>
            <person name="Lu J.-Y."/>
            <person name="Li Y."/>
            <person name="Zhao S.-W."/>
            <person name="Mao J.-F."/>
            <person name="Jia S.-G."/>
            <person name="Mao Y.-M."/>
        </authorList>
    </citation>
    <scope>NUCLEOTIDE SEQUENCE</scope>
    <source>
        <strain evidence="3">AT0</strain>
        <tissue evidence="3">Leaf</tissue>
    </source>
</reference>
<organism evidence="3 4">
    <name type="scientific">Ziziphus jujuba var. spinosa</name>
    <dbReference type="NCBI Taxonomy" id="714518"/>
    <lineage>
        <taxon>Eukaryota</taxon>
        <taxon>Viridiplantae</taxon>
        <taxon>Streptophyta</taxon>
        <taxon>Embryophyta</taxon>
        <taxon>Tracheophyta</taxon>
        <taxon>Spermatophyta</taxon>
        <taxon>Magnoliopsida</taxon>
        <taxon>eudicotyledons</taxon>
        <taxon>Gunneridae</taxon>
        <taxon>Pentapetalae</taxon>
        <taxon>rosids</taxon>
        <taxon>fabids</taxon>
        <taxon>Rosales</taxon>
        <taxon>Rhamnaceae</taxon>
        <taxon>Paliureae</taxon>
        <taxon>Ziziphus</taxon>
    </lineage>
</organism>
<dbReference type="PANTHER" id="PTHR43999:SF3">
    <property type="entry name" value="TRANSCRIPTION FACTOR MAMYB"/>
    <property type="match status" value="1"/>
</dbReference>
<protein>
    <recommendedName>
        <fullName evidence="2">Myb-like domain-containing protein</fullName>
    </recommendedName>
</protein>
<dbReference type="AlphaFoldDB" id="A0A978UHR6"/>
<accession>A0A978UHR6</accession>
<dbReference type="GO" id="GO:0051083">
    <property type="term" value="P:'de novo' cotranslational protein folding"/>
    <property type="evidence" value="ECO:0007669"/>
    <property type="project" value="InterPro"/>
</dbReference>
<feature type="domain" description="Myb-like" evidence="2">
    <location>
        <begin position="1"/>
        <end position="30"/>
    </location>
</feature>
<dbReference type="GO" id="GO:0006450">
    <property type="term" value="P:regulation of translational fidelity"/>
    <property type="evidence" value="ECO:0007669"/>
    <property type="project" value="InterPro"/>
</dbReference>
<evidence type="ECO:0000313" key="4">
    <source>
        <dbReference type="Proteomes" id="UP000813462"/>
    </source>
</evidence>
<dbReference type="GO" id="GO:0043022">
    <property type="term" value="F:ribosome binding"/>
    <property type="evidence" value="ECO:0007669"/>
    <property type="project" value="InterPro"/>
</dbReference>
<feature type="region of interest" description="Disordered" evidence="1">
    <location>
        <begin position="31"/>
        <end position="65"/>
    </location>
</feature>
<evidence type="ECO:0000259" key="2">
    <source>
        <dbReference type="Pfam" id="PF23082"/>
    </source>
</evidence>
<name>A0A978UHR6_ZIZJJ</name>
<dbReference type="PANTHER" id="PTHR43999">
    <property type="entry name" value="DNAJ HOMOLOG SUBFAMILY C MEMBER 2"/>
    <property type="match status" value="1"/>
</dbReference>
<dbReference type="SUPFAM" id="SSF46689">
    <property type="entry name" value="Homeodomain-like"/>
    <property type="match status" value="1"/>
</dbReference>
<sequence>MLKKQLLKHPVGKARRLEVIAEAFQGRHKKRKPVDKRIEDVGNGGNLMAENGGIRKVSEGGDGGGDGWSSGEDIALLNALKAFPKDVPVSWQKIVACVPGKSKAALYEKRFSEL</sequence>
<dbReference type="GO" id="GO:0030544">
    <property type="term" value="F:Hsp70 protein binding"/>
    <property type="evidence" value="ECO:0007669"/>
    <property type="project" value="InterPro"/>
</dbReference>
<proteinExistence type="predicted"/>
<dbReference type="InterPro" id="IPR009057">
    <property type="entry name" value="Homeodomain-like_sf"/>
</dbReference>
<dbReference type="Proteomes" id="UP000813462">
    <property type="component" value="Unassembled WGS sequence"/>
</dbReference>